<keyword evidence="2 5" id="KW-0479">Metal-binding</keyword>
<name>A0ABW7Z7M9_9ACTN</name>
<dbReference type="Pfam" id="PF03055">
    <property type="entry name" value="RPE65"/>
    <property type="match status" value="1"/>
</dbReference>
<keyword evidence="4 5" id="KW-0408">Iron</keyword>
<dbReference type="EC" id="1.13.11.-" evidence="5"/>
<dbReference type="PANTHER" id="PTHR10543">
    <property type="entry name" value="BETA-CAROTENE DIOXYGENASE"/>
    <property type="match status" value="1"/>
</dbReference>
<evidence type="ECO:0000256" key="1">
    <source>
        <dbReference type="ARBA" id="ARBA00006787"/>
    </source>
</evidence>
<sequence length="501" mass="55788">MTTTTHAPERFWEPVPGEVDISLVEITGTLPPELRGTLYRNGPGRWEVGSTRLDCLFDPDGMISTFILDGSSVRFRNRYVRTEQYLQGIRAGRLVNQTPGQRLPGGIPKNVLRRLGNSANTNVLIQGERLFALWEGGRPYELDIDTLDTLGMTDLNGALKGPMGPYSAHYCWDPVSESVVNFGLDPYMPRVDLGYLQGARDGVEWRRRVRELLGEVRPRVRLRLYETDRYGVTRYLRSVPLSTFPWMHDMALTPRYAIFADTPVCIDSVALALGSASAMDAMRLERNTPARFILVPRDGGPVRTVETDPFFLFHFTNAYDEGNDVIVELPRFAPETFPAVKAWTMNVRTGTAPTESMLTRYRISASGKVTVEDAGDVPCEFPQFDQRFATKQHHVTFAAALGSSGVGLGAGVARFDHRSSTTDSFRPDGHDLAEPVFVPRAPDSPEGDGWVLTIGYHQKEHRSSLMIFDAEHIGDGPVAEAWLPFHIPASFHGAFTTRIAT</sequence>
<accession>A0ABW7Z7M9</accession>
<dbReference type="PANTHER" id="PTHR10543:SF89">
    <property type="entry name" value="CAROTENOID 9,10(9',10')-CLEAVAGE DIOXYGENASE 1"/>
    <property type="match status" value="1"/>
</dbReference>
<dbReference type="RefSeq" id="WP_397089944.1">
    <property type="nucleotide sequence ID" value="NZ_JBITGY010000014.1"/>
</dbReference>
<dbReference type="EMBL" id="JBITGY010000014">
    <property type="protein sequence ID" value="MFI6504186.1"/>
    <property type="molecule type" value="Genomic_DNA"/>
</dbReference>
<keyword evidence="3 5" id="KW-0560">Oxidoreductase</keyword>
<evidence type="ECO:0000313" key="6">
    <source>
        <dbReference type="EMBL" id="MFI6504186.1"/>
    </source>
</evidence>
<organism evidence="6 7">
    <name type="scientific">Nonomuraea typhae</name>
    <dbReference type="NCBI Taxonomy" id="2603600"/>
    <lineage>
        <taxon>Bacteria</taxon>
        <taxon>Bacillati</taxon>
        <taxon>Actinomycetota</taxon>
        <taxon>Actinomycetes</taxon>
        <taxon>Streptosporangiales</taxon>
        <taxon>Streptosporangiaceae</taxon>
        <taxon>Nonomuraea</taxon>
    </lineage>
</organism>
<evidence type="ECO:0000256" key="5">
    <source>
        <dbReference type="RuleBase" id="RU364048"/>
    </source>
</evidence>
<evidence type="ECO:0000256" key="2">
    <source>
        <dbReference type="ARBA" id="ARBA00022723"/>
    </source>
</evidence>
<evidence type="ECO:0000256" key="4">
    <source>
        <dbReference type="ARBA" id="ARBA00023004"/>
    </source>
</evidence>
<reference evidence="6 7" key="1">
    <citation type="submission" date="2024-10" db="EMBL/GenBank/DDBJ databases">
        <title>The Natural Products Discovery Center: Release of the First 8490 Sequenced Strains for Exploring Actinobacteria Biosynthetic Diversity.</title>
        <authorList>
            <person name="Kalkreuter E."/>
            <person name="Kautsar S.A."/>
            <person name="Yang D."/>
            <person name="Bader C.D."/>
            <person name="Teijaro C.N."/>
            <person name="Fluegel L."/>
            <person name="Davis C.M."/>
            <person name="Simpson J.R."/>
            <person name="Lauterbach L."/>
            <person name="Steele A.D."/>
            <person name="Gui C."/>
            <person name="Meng S."/>
            <person name="Li G."/>
            <person name="Viehrig K."/>
            <person name="Ye F."/>
            <person name="Su P."/>
            <person name="Kiefer A.F."/>
            <person name="Nichols A."/>
            <person name="Cepeda A.J."/>
            <person name="Yan W."/>
            <person name="Fan B."/>
            <person name="Jiang Y."/>
            <person name="Adhikari A."/>
            <person name="Zheng C.-J."/>
            <person name="Schuster L."/>
            <person name="Cowan T.M."/>
            <person name="Smanski M.J."/>
            <person name="Chevrette M.G."/>
            <person name="De Carvalho L.P.S."/>
            <person name="Shen B."/>
        </authorList>
    </citation>
    <scope>NUCLEOTIDE SEQUENCE [LARGE SCALE GENOMIC DNA]</scope>
    <source>
        <strain evidence="6 7">NPDC050545</strain>
    </source>
</reference>
<gene>
    <name evidence="6" type="ORF">ACIBG2_42855</name>
</gene>
<dbReference type="InterPro" id="IPR004294">
    <property type="entry name" value="Carotenoid_Oase"/>
</dbReference>
<evidence type="ECO:0000313" key="7">
    <source>
        <dbReference type="Proteomes" id="UP001612741"/>
    </source>
</evidence>
<proteinExistence type="inferred from homology"/>
<comment type="caution">
    <text evidence="6">The sequence shown here is derived from an EMBL/GenBank/DDBJ whole genome shotgun (WGS) entry which is preliminary data.</text>
</comment>
<keyword evidence="7" id="KW-1185">Reference proteome</keyword>
<dbReference type="Proteomes" id="UP001612741">
    <property type="component" value="Unassembled WGS sequence"/>
</dbReference>
<comment type="cofactor">
    <cofactor evidence="5">
        <name>Fe(2+)</name>
        <dbReference type="ChEBI" id="CHEBI:29033"/>
    </cofactor>
    <text evidence="5">Binds 1 Fe(2+) ion per subunit.</text>
</comment>
<evidence type="ECO:0000256" key="3">
    <source>
        <dbReference type="ARBA" id="ARBA00023002"/>
    </source>
</evidence>
<keyword evidence="5" id="KW-0223">Dioxygenase</keyword>
<protein>
    <recommendedName>
        <fullName evidence="5">Dioxygenase</fullName>
        <ecNumber evidence="5">1.13.11.-</ecNumber>
    </recommendedName>
</protein>
<comment type="similarity">
    <text evidence="1 5">Belongs to the carotenoid oxygenase family.</text>
</comment>